<gene>
    <name evidence="2" type="ORF">J437_LFUL010625</name>
</gene>
<dbReference type="InterPro" id="IPR052740">
    <property type="entry name" value="CE4"/>
</dbReference>
<name>A0A8K0P2K3_LADFU</name>
<dbReference type="SUPFAM" id="SSF57625">
    <property type="entry name" value="Invertebrate chitin-binding proteins"/>
    <property type="match status" value="1"/>
</dbReference>
<dbReference type="PANTHER" id="PTHR45985">
    <property type="match status" value="1"/>
</dbReference>
<dbReference type="Proteomes" id="UP000792457">
    <property type="component" value="Unassembled WGS sequence"/>
</dbReference>
<dbReference type="GO" id="GO:0005576">
    <property type="term" value="C:extracellular region"/>
    <property type="evidence" value="ECO:0007669"/>
    <property type="project" value="InterPro"/>
</dbReference>
<dbReference type="EMBL" id="KZ308467">
    <property type="protein sequence ID" value="KAG8230133.1"/>
    <property type="molecule type" value="Genomic_DNA"/>
</dbReference>
<keyword evidence="3" id="KW-1185">Reference proteome</keyword>
<feature type="domain" description="Chitin-binding type-2" evidence="1">
    <location>
        <begin position="5"/>
        <end position="36"/>
    </location>
</feature>
<dbReference type="InterPro" id="IPR036508">
    <property type="entry name" value="Chitin-bd_dom_sf"/>
</dbReference>
<proteinExistence type="predicted"/>
<dbReference type="Gene3D" id="2.170.140.10">
    <property type="entry name" value="Chitin binding domain"/>
    <property type="match status" value="1"/>
</dbReference>
<evidence type="ECO:0000313" key="3">
    <source>
        <dbReference type="Proteomes" id="UP000792457"/>
    </source>
</evidence>
<dbReference type="PANTHER" id="PTHR45985:SF3">
    <property type="entry name" value="CHITIN DEACETYLASE-LIKE 4"/>
    <property type="match status" value="1"/>
</dbReference>
<comment type="caution">
    <text evidence="2">The sequence shown here is derived from an EMBL/GenBank/DDBJ whole genome shotgun (WGS) entry which is preliminary data.</text>
</comment>
<dbReference type="AlphaFoldDB" id="A0A8K0P2K3"/>
<dbReference type="GO" id="GO:0008061">
    <property type="term" value="F:chitin binding"/>
    <property type="evidence" value="ECO:0007669"/>
    <property type="project" value="InterPro"/>
</dbReference>
<evidence type="ECO:0000259" key="1">
    <source>
        <dbReference type="Pfam" id="PF01607"/>
    </source>
</evidence>
<reference evidence="2" key="2">
    <citation type="submission" date="2017-10" db="EMBL/GenBank/DDBJ databases">
        <title>Ladona fulva Genome sequencing and assembly.</title>
        <authorList>
            <person name="Murali S."/>
            <person name="Richards S."/>
            <person name="Bandaranaike D."/>
            <person name="Bellair M."/>
            <person name="Blankenburg K."/>
            <person name="Chao H."/>
            <person name="Dinh H."/>
            <person name="Doddapaneni H."/>
            <person name="Dugan-Rocha S."/>
            <person name="Elkadiri S."/>
            <person name="Gnanaolivu R."/>
            <person name="Hernandez B."/>
            <person name="Skinner E."/>
            <person name="Javaid M."/>
            <person name="Lee S."/>
            <person name="Li M."/>
            <person name="Ming W."/>
            <person name="Munidasa M."/>
            <person name="Muniz J."/>
            <person name="Nguyen L."/>
            <person name="Hughes D."/>
            <person name="Osuji N."/>
            <person name="Pu L.-L."/>
            <person name="Puazo M."/>
            <person name="Qu C."/>
            <person name="Quiroz J."/>
            <person name="Raj R."/>
            <person name="Weissenberger G."/>
            <person name="Xin Y."/>
            <person name="Zou X."/>
            <person name="Han Y."/>
            <person name="Worley K."/>
            <person name="Muzny D."/>
            <person name="Gibbs R."/>
        </authorList>
    </citation>
    <scope>NUCLEOTIDE SEQUENCE</scope>
    <source>
        <strain evidence="2">Sampled in the wild</strain>
    </source>
</reference>
<reference evidence="2" key="1">
    <citation type="submission" date="2013-04" db="EMBL/GenBank/DDBJ databases">
        <authorList>
            <person name="Qu J."/>
            <person name="Murali S.C."/>
            <person name="Bandaranaike D."/>
            <person name="Bellair M."/>
            <person name="Blankenburg K."/>
            <person name="Chao H."/>
            <person name="Dinh H."/>
            <person name="Doddapaneni H."/>
            <person name="Downs B."/>
            <person name="Dugan-Rocha S."/>
            <person name="Elkadiri S."/>
            <person name="Gnanaolivu R.D."/>
            <person name="Hernandez B."/>
            <person name="Javaid M."/>
            <person name="Jayaseelan J.C."/>
            <person name="Lee S."/>
            <person name="Li M."/>
            <person name="Ming W."/>
            <person name="Munidasa M."/>
            <person name="Muniz J."/>
            <person name="Nguyen L."/>
            <person name="Ongeri F."/>
            <person name="Osuji N."/>
            <person name="Pu L.-L."/>
            <person name="Puazo M."/>
            <person name="Qu C."/>
            <person name="Quiroz J."/>
            <person name="Raj R."/>
            <person name="Weissenberger G."/>
            <person name="Xin Y."/>
            <person name="Zou X."/>
            <person name="Han Y."/>
            <person name="Richards S."/>
            <person name="Worley K."/>
            <person name="Muzny D."/>
            <person name="Gibbs R."/>
        </authorList>
    </citation>
    <scope>NUCLEOTIDE SEQUENCE</scope>
    <source>
        <strain evidence="2">Sampled in the wild</strain>
    </source>
</reference>
<dbReference type="OrthoDB" id="504708at2759"/>
<dbReference type="Pfam" id="PF01607">
    <property type="entry name" value="CBM_14"/>
    <property type="match status" value="1"/>
</dbReference>
<organism evidence="2 3">
    <name type="scientific">Ladona fulva</name>
    <name type="common">Scarce chaser dragonfly</name>
    <name type="synonym">Libellula fulva</name>
    <dbReference type="NCBI Taxonomy" id="123851"/>
    <lineage>
        <taxon>Eukaryota</taxon>
        <taxon>Metazoa</taxon>
        <taxon>Ecdysozoa</taxon>
        <taxon>Arthropoda</taxon>
        <taxon>Hexapoda</taxon>
        <taxon>Insecta</taxon>
        <taxon>Pterygota</taxon>
        <taxon>Palaeoptera</taxon>
        <taxon>Odonata</taxon>
        <taxon>Epiprocta</taxon>
        <taxon>Anisoptera</taxon>
        <taxon>Libelluloidea</taxon>
        <taxon>Libellulidae</taxon>
        <taxon>Ladona</taxon>
    </lineage>
</organism>
<protein>
    <recommendedName>
        <fullName evidence="1">Chitin-binding type-2 domain-containing protein</fullName>
    </recommendedName>
</protein>
<evidence type="ECO:0000313" key="2">
    <source>
        <dbReference type="EMBL" id="KAG8230133.1"/>
    </source>
</evidence>
<dbReference type="InterPro" id="IPR002557">
    <property type="entry name" value="Chitin-bd_dom"/>
</dbReference>
<accession>A0A8K0P2K3</accession>
<sequence>MYFLQDGEVFEFRCSTGLLFDINRQICDFKFNVDNCHITAEVKSPRPLLDNANCPEEGDLGCADGTCLPHIDNDPNAAVPCDPLTCKLPDCFCSFDGTAVPGNLLPSQEFSPVEVACNLPKTCRLQSRDLGGERYLYTCTSCPQMTKLGIDIAL</sequence>